<dbReference type="EC" id="1.11.1.-" evidence="2"/>
<feature type="region of interest" description="Disordered" evidence="1">
    <location>
        <begin position="143"/>
        <end position="166"/>
    </location>
</feature>
<gene>
    <name evidence="2" type="ORF">ACFSCW_10685</name>
</gene>
<comment type="caution">
    <text evidence="2">The sequence shown here is derived from an EMBL/GenBank/DDBJ whole genome shotgun (WGS) entry which is preliminary data.</text>
</comment>
<dbReference type="InterPro" id="IPR015946">
    <property type="entry name" value="KH_dom-like_a/b"/>
</dbReference>
<keyword evidence="2" id="KW-0560">Oxidoreductase</keyword>
<dbReference type="EMBL" id="JBHUDY010000001">
    <property type="protein sequence ID" value="MFD1612268.1"/>
    <property type="molecule type" value="Genomic_DNA"/>
</dbReference>
<keyword evidence="3" id="KW-1185">Reference proteome</keyword>
<accession>A0ABW4I3A6</accession>
<keyword evidence="2" id="KW-0575">Peroxidase</keyword>
<dbReference type="InterPro" id="IPR036102">
    <property type="entry name" value="OsmC/Ohrsf"/>
</dbReference>
<proteinExistence type="predicted"/>
<evidence type="ECO:0000313" key="2">
    <source>
        <dbReference type="EMBL" id="MFD1612268.1"/>
    </source>
</evidence>
<dbReference type="PANTHER" id="PTHR39624">
    <property type="entry name" value="PROTEIN INVOLVED IN RIMO-MEDIATED BETA-METHYLTHIOLATION OF RIBOSOMAL PROTEIN S12 YCAO"/>
    <property type="match status" value="1"/>
</dbReference>
<dbReference type="SUPFAM" id="SSF82784">
    <property type="entry name" value="OsmC-like"/>
    <property type="match status" value="1"/>
</dbReference>
<evidence type="ECO:0000256" key="1">
    <source>
        <dbReference type="SAM" id="MobiDB-lite"/>
    </source>
</evidence>
<evidence type="ECO:0000313" key="3">
    <source>
        <dbReference type="Proteomes" id="UP001597115"/>
    </source>
</evidence>
<dbReference type="GO" id="GO:0004601">
    <property type="term" value="F:peroxidase activity"/>
    <property type="evidence" value="ECO:0007669"/>
    <property type="project" value="UniProtKB-KW"/>
</dbReference>
<dbReference type="InterPro" id="IPR003718">
    <property type="entry name" value="OsmC/Ohr_fam"/>
</dbReference>
<sequence>MAQDQNLDRGAIARWAGPGPFQARIEVRGVEIPADEPVEVGGNGTGPTPYELLSAALATCTLMTLRLYASRKGWELPPFTVEVTHEIVPDGAGGRPRDLFRRHIAFEGALDPARHGKLLEIAEKCPVHRTLMRGFEIRTELGEPAAHPKGELATRHERDMERACAE</sequence>
<dbReference type="Proteomes" id="UP001597115">
    <property type="component" value="Unassembled WGS sequence"/>
</dbReference>
<organism evidence="2 3">
    <name type="scientific">Sphingomonas tabacisoli</name>
    <dbReference type="NCBI Taxonomy" id="2249466"/>
    <lineage>
        <taxon>Bacteria</taxon>
        <taxon>Pseudomonadati</taxon>
        <taxon>Pseudomonadota</taxon>
        <taxon>Alphaproteobacteria</taxon>
        <taxon>Sphingomonadales</taxon>
        <taxon>Sphingomonadaceae</taxon>
        <taxon>Sphingomonas</taxon>
    </lineage>
</organism>
<name>A0ABW4I3A6_9SPHN</name>
<reference evidence="3" key="1">
    <citation type="journal article" date="2019" name="Int. J. Syst. Evol. Microbiol.">
        <title>The Global Catalogue of Microorganisms (GCM) 10K type strain sequencing project: providing services to taxonomists for standard genome sequencing and annotation.</title>
        <authorList>
            <consortium name="The Broad Institute Genomics Platform"/>
            <consortium name="The Broad Institute Genome Sequencing Center for Infectious Disease"/>
            <person name="Wu L."/>
            <person name="Ma J."/>
        </authorList>
    </citation>
    <scope>NUCLEOTIDE SEQUENCE [LARGE SCALE GENOMIC DNA]</scope>
    <source>
        <strain evidence="3">CGMCC 1.16275</strain>
    </source>
</reference>
<protein>
    <submittedName>
        <fullName evidence="2">OsmC family protein</fullName>
        <ecNumber evidence="2">1.11.1.-</ecNumber>
    </submittedName>
</protein>
<dbReference type="Gene3D" id="3.30.300.20">
    <property type="match status" value="1"/>
</dbReference>
<dbReference type="PANTHER" id="PTHR39624:SF2">
    <property type="entry name" value="OSMC-LIKE PROTEIN"/>
    <property type="match status" value="1"/>
</dbReference>
<dbReference type="Pfam" id="PF02566">
    <property type="entry name" value="OsmC"/>
    <property type="match status" value="1"/>
</dbReference>
<dbReference type="RefSeq" id="WP_380889049.1">
    <property type="nucleotide sequence ID" value="NZ_JBHUDY010000001.1"/>
</dbReference>